<reference evidence="2 3" key="1">
    <citation type="submission" date="2020-07" db="EMBL/GenBank/DDBJ databases">
        <title>Halosimplex litoreum sp. nov. and Halosimplex rubrum sp. nov., isolated from different salt environments.</title>
        <authorList>
            <person name="Cui H."/>
        </authorList>
    </citation>
    <scope>NUCLEOTIDE SEQUENCE [LARGE SCALE GENOMIC DNA]</scope>
    <source>
        <strain evidence="2 3">R2</strain>
    </source>
</reference>
<evidence type="ECO:0000313" key="3">
    <source>
        <dbReference type="Proteomes" id="UP000509346"/>
    </source>
</evidence>
<dbReference type="GeneID" id="56083201"/>
<dbReference type="InterPro" id="IPR058596">
    <property type="entry name" value="TraC-like_dom"/>
</dbReference>
<dbReference type="EMBL" id="CP058909">
    <property type="protein sequence ID" value="QLH82172.1"/>
    <property type="molecule type" value="Genomic_DNA"/>
</dbReference>
<evidence type="ECO:0000259" key="1">
    <source>
        <dbReference type="Pfam" id="PF26593"/>
    </source>
</evidence>
<name>A0A7D5TSQ9_9EURY</name>
<protein>
    <recommendedName>
        <fullName evidence="1">TraC-like domain-containing protein</fullName>
    </recommendedName>
</protein>
<feature type="domain" description="TraC-like" evidence="1">
    <location>
        <begin position="145"/>
        <end position="269"/>
    </location>
</feature>
<organism evidence="2 3">
    <name type="scientific">Halosimplex pelagicum</name>
    <dbReference type="NCBI Taxonomy" id="869886"/>
    <lineage>
        <taxon>Archaea</taxon>
        <taxon>Methanobacteriati</taxon>
        <taxon>Methanobacteriota</taxon>
        <taxon>Stenosarchaea group</taxon>
        <taxon>Halobacteria</taxon>
        <taxon>Halobacteriales</taxon>
        <taxon>Haloarculaceae</taxon>
        <taxon>Halosimplex</taxon>
    </lineage>
</organism>
<accession>A0A7D5TSQ9</accession>
<proteinExistence type="predicted"/>
<evidence type="ECO:0000313" key="2">
    <source>
        <dbReference type="EMBL" id="QLH82172.1"/>
    </source>
</evidence>
<sequence>MEPVPVAEKLLKTKLFGFSLQRLIQSFAVPMAPGLTLTVLNFPALIFGPTVIVGGIIGAAVYIRTPPGQSPAAWLFGMIKYYLGPDRFRWKPIQYEDNDVRLQEGEGDFLLPPPEQNQESEAMFGNENTIENLDFESIHDSGVIETEEAYSLIIEIEARPWLILDGQSRQAVYQSFSQFLMGIKAPIQIFTLPVPFDAGEYVDSLKETNHETPPNESELLEHGRVQHANWLENVVEMGEIRDRRHFLVVTAQKHEVDEQASGGGFLSKLKPSGGDVDQKKRYDELWTRAENVTSALPRTGTQTNIVDSREEVLEVLYYYYKGSSAPGNMDHGWLTKAPTSEEYGEVDTEAII</sequence>
<dbReference type="Pfam" id="PF26593">
    <property type="entry name" value="TraC-like"/>
    <property type="match status" value="1"/>
</dbReference>
<dbReference type="AlphaFoldDB" id="A0A7D5TSQ9"/>
<dbReference type="OrthoDB" id="241996at2157"/>
<dbReference type="Proteomes" id="UP000509346">
    <property type="component" value="Chromosome"/>
</dbReference>
<keyword evidence="3" id="KW-1185">Reference proteome</keyword>
<dbReference type="KEGG" id="hpel:HZS54_11390"/>
<dbReference type="RefSeq" id="WP_179922640.1">
    <property type="nucleotide sequence ID" value="NZ_CP058909.1"/>
</dbReference>
<gene>
    <name evidence="2" type="ORF">HZS54_11390</name>
</gene>